<dbReference type="InterPro" id="IPR050482">
    <property type="entry name" value="Sensor_HK_TwoCompSys"/>
</dbReference>
<evidence type="ECO:0000256" key="4">
    <source>
        <dbReference type="ARBA" id="ARBA00022679"/>
    </source>
</evidence>
<feature type="transmembrane region" description="Helical" evidence="10">
    <location>
        <begin position="20"/>
        <end position="37"/>
    </location>
</feature>
<dbReference type="Gene3D" id="1.20.5.1930">
    <property type="match status" value="1"/>
</dbReference>
<dbReference type="Pfam" id="PF02518">
    <property type="entry name" value="HATPase_c"/>
    <property type="match status" value="1"/>
</dbReference>
<dbReference type="PANTHER" id="PTHR24421">
    <property type="entry name" value="NITRATE/NITRITE SENSOR PROTEIN NARX-RELATED"/>
    <property type="match status" value="1"/>
</dbReference>
<dbReference type="InterPro" id="IPR011712">
    <property type="entry name" value="Sig_transdc_His_kin_sub3_dim/P"/>
</dbReference>
<evidence type="ECO:0000256" key="1">
    <source>
        <dbReference type="ARBA" id="ARBA00000085"/>
    </source>
</evidence>
<dbReference type="Pfam" id="PF07730">
    <property type="entry name" value="HisKA_3"/>
    <property type="match status" value="1"/>
</dbReference>
<dbReference type="SUPFAM" id="SSF55874">
    <property type="entry name" value="ATPase domain of HSP90 chaperone/DNA topoisomerase II/histidine kinase"/>
    <property type="match status" value="1"/>
</dbReference>
<keyword evidence="5" id="KW-0547">Nucleotide-binding</keyword>
<evidence type="ECO:0000256" key="3">
    <source>
        <dbReference type="ARBA" id="ARBA00022553"/>
    </source>
</evidence>
<keyword evidence="9" id="KW-0175">Coiled coil</keyword>
<dbReference type="Proteomes" id="UP000005143">
    <property type="component" value="Unassembled WGS sequence"/>
</dbReference>
<dbReference type="AlphaFoldDB" id="H0E9U3"/>
<name>H0E9U3_9ACTN</name>
<keyword evidence="7" id="KW-0067">ATP-binding</keyword>
<dbReference type="GO" id="GO:0005524">
    <property type="term" value="F:ATP binding"/>
    <property type="evidence" value="ECO:0007669"/>
    <property type="project" value="UniProtKB-KW"/>
</dbReference>
<evidence type="ECO:0000256" key="5">
    <source>
        <dbReference type="ARBA" id="ARBA00022741"/>
    </source>
</evidence>
<feature type="transmembrane region" description="Helical" evidence="10">
    <location>
        <begin position="80"/>
        <end position="106"/>
    </location>
</feature>
<feature type="coiled-coil region" evidence="9">
    <location>
        <begin position="163"/>
        <end position="190"/>
    </location>
</feature>
<feature type="transmembrane region" description="Helical" evidence="10">
    <location>
        <begin position="118"/>
        <end position="134"/>
    </location>
</feature>
<keyword evidence="10" id="KW-0472">Membrane</keyword>
<dbReference type="GO" id="GO:0016020">
    <property type="term" value="C:membrane"/>
    <property type="evidence" value="ECO:0007669"/>
    <property type="project" value="InterPro"/>
</dbReference>
<accession>H0E9U3</accession>
<evidence type="ECO:0000256" key="9">
    <source>
        <dbReference type="SAM" id="Coils"/>
    </source>
</evidence>
<sequence>MTRPATWSDRLQSVLQRTGVASPVMAIALLVISALLFTDETMRREDGWRPGEPGVLDVLLLLVAIVPVLVSRIAPLPALLVSFAALLALVGDHTAVTAQIAVAWTAVYAAESGTRRRAVMIMVAGALTSLGLLVDANDLGWSLPAIVLSLFSGAVPGLVGEAIRSERQLADQYRDNAERLEQLSDAEVQRAVADERVRIAREVHDVVGHHLSAISLQAAAGARKAEDAEEARHALDAIRRSSREALDQTRRTLGMLRSHDDATGTGTAPAPSLTGLEHLVETARASGVTIQLSVTGDRRPLPDPVEQCAFRIVQEALTNVAKHARPAVAEVQVRYGARAIHLHVLDHGASIPLPPDPSTAGGVMPPRAIPPMAVFAAATMRRRRTGQGLVGMRERAALVGGRVLAGPRPEGGWRVDAELPIESGVRDGVPA</sequence>
<evidence type="ECO:0000256" key="2">
    <source>
        <dbReference type="ARBA" id="ARBA00012438"/>
    </source>
</evidence>
<dbReference type="EMBL" id="AGUD01000269">
    <property type="protein sequence ID" value="EHN09553.1"/>
    <property type="molecule type" value="Genomic_DNA"/>
</dbReference>
<evidence type="ECO:0000259" key="11">
    <source>
        <dbReference type="Pfam" id="PF02518"/>
    </source>
</evidence>
<keyword evidence="3" id="KW-0597">Phosphoprotein</keyword>
<proteinExistence type="predicted"/>
<dbReference type="InterPro" id="IPR036890">
    <property type="entry name" value="HATPase_C_sf"/>
</dbReference>
<keyword evidence="10" id="KW-0812">Transmembrane</keyword>
<dbReference type="PANTHER" id="PTHR24421:SF10">
    <property type="entry name" value="NITRATE_NITRITE SENSOR PROTEIN NARQ"/>
    <property type="match status" value="1"/>
</dbReference>
<keyword evidence="10" id="KW-1133">Transmembrane helix</keyword>
<protein>
    <recommendedName>
        <fullName evidence="2">histidine kinase</fullName>
        <ecNumber evidence="2">2.7.13.3</ecNumber>
    </recommendedName>
</protein>
<keyword evidence="8" id="KW-0902">Two-component regulatory system</keyword>
<reference evidence="13 14" key="1">
    <citation type="journal article" date="2013" name="Biodegradation">
        <title>Quantitative proteomic analysis of ibuprofen-degrading Patulibacter sp. strain I11.</title>
        <authorList>
            <person name="Almeida B."/>
            <person name="Kjeldal H."/>
            <person name="Lolas I."/>
            <person name="Knudsen A.D."/>
            <person name="Carvalho G."/>
            <person name="Nielsen K.L."/>
            <person name="Barreto Crespo M.T."/>
            <person name="Stensballe A."/>
            <person name="Nielsen J.L."/>
        </authorList>
    </citation>
    <scope>NUCLEOTIDE SEQUENCE [LARGE SCALE GENOMIC DNA]</scope>
    <source>
        <strain evidence="13 14">I11</strain>
    </source>
</reference>
<dbReference type="EC" id="2.7.13.3" evidence="2"/>
<comment type="caution">
    <text evidence="13">The sequence shown here is derived from an EMBL/GenBank/DDBJ whole genome shotgun (WGS) entry which is preliminary data.</text>
</comment>
<evidence type="ECO:0000256" key="10">
    <source>
        <dbReference type="SAM" id="Phobius"/>
    </source>
</evidence>
<dbReference type="Gene3D" id="3.30.565.10">
    <property type="entry name" value="Histidine kinase-like ATPase, C-terminal domain"/>
    <property type="match status" value="1"/>
</dbReference>
<evidence type="ECO:0000313" key="14">
    <source>
        <dbReference type="Proteomes" id="UP000005143"/>
    </source>
</evidence>
<comment type="catalytic activity">
    <reaction evidence="1">
        <text>ATP + protein L-histidine = ADP + protein N-phospho-L-histidine.</text>
        <dbReference type="EC" id="2.7.13.3"/>
    </reaction>
</comment>
<keyword evidence="14" id="KW-1185">Reference proteome</keyword>
<dbReference type="GO" id="GO:0046983">
    <property type="term" value="F:protein dimerization activity"/>
    <property type="evidence" value="ECO:0007669"/>
    <property type="project" value="InterPro"/>
</dbReference>
<evidence type="ECO:0000313" key="13">
    <source>
        <dbReference type="EMBL" id="EHN09553.1"/>
    </source>
</evidence>
<dbReference type="OrthoDB" id="227596at2"/>
<feature type="transmembrane region" description="Helical" evidence="10">
    <location>
        <begin position="58"/>
        <end position="74"/>
    </location>
</feature>
<dbReference type="InterPro" id="IPR003594">
    <property type="entry name" value="HATPase_dom"/>
</dbReference>
<feature type="domain" description="Histidine kinase/HSP90-like ATPase" evidence="11">
    <location>
        <begin position="310"/>
        <end position="422"/>
    </location>
</feature>
<feature type="domain" description="Signal transduction histidine kinase subgroup 3 dimerisation and phosphoacceptor" evidence="12">
    <location>
        <begin position="195"/>
        <end position="260"/>
    </location>
</feature>
<dbReference type="GO" id="GO:0000155">
    <property type="term" value="F:phosphorelay sensor kinase activity"/>
    <property type="evidence" value="ECO:0007669"/>
    <property type="project" value="InterPro"/>
</dbReference>
<keyword evidence="4" id="KW-0808">Transferase</keyword>
<dbReference type="CDD" id="cd16917">
    <property type="entry name" value="HATPase_UhpB-NarQ-NarX-like"/>
    <property type="match status" value="1"/>
</dbReference>
<evidence type="ECO:0000256" key="6">
    <source>
        <dbReference type="ARBA" id="ARBA00022777"/>
    </source>
</evidence>
<keyword evidence="6 13" id="KW-0418">Kinase</keyword>
<evidence type="ECO:0000259" key="12">
    <source>
        <dbReference type="Pfam" id="PF07730"/>
    </source>
</evidence>
<evidence type="ECO:0000256" key="7">
    <source>
        <dbReference type="ARBA" id="ARBA00022840"/>
    </source>
</evidence>
<dbReference type="RefSeq" id="WP_007577875.1">
    <property type="nucleotide sequence ID" value="NZ_AGUD01000269.1"/>
</dbReference>
<organism evidence="13 14">
    <name type="scientific">Patulibacter medicamentivorans</name>
    <dbReference type="NCBI Taxonomy" id="1097667"/>
    <lineage>
        <taxon>Bacteria</taxon>
        <taxon>Bacillati</taxon>
        <taxon>Actinomycetota</taxon>
        <taxon>Thermoleophilia</taxon>
        <taxon>Solirubrobacterales</taxon>
        <taxon>Patulibacteraceae</taxon>
        <taxon>Patulibacter</taxon>
    </lineage>
</organism>
<evidence type="ECO:0000256" key="8">
    <source>
        <dbReference type="ARBA" id="ARBA00023012"/>
    </source>
</evidence>
<gene>
    <name evidence="13" type="ORF">PAI11_36150</name>
</gene>